<evidence type="ECO:0000256" key="5">
    <source>
        <dbReference type="ARBA" id="ARBA00022840"/>
    </source>
</evidence>
<evidence type="ECO:0000256" key="1">
    <source>
        <dbReference type="ARBA" id="ARBA00009391"/>
    </source>
</evidence>
<comment type="subcellular location">
    <subcellularLocation>
        <location evidence="10">Cytoplasm</location>
    </subcellularLocation>
</comment>
<evidence type="ECO:0000259" key="15">
    <source>
        <dbReference type="PROSITE" id="PS50163"/>
    </source>
</evidence>
<evidence type="ECO:0000256" key="6">
    <source>
        <dbReference type="ARBA" id="ARBA00023125"/>
    </source>
</evidence>
<evidence type="ECO:0000259" key="14">
    <source>
        <dbReference type="PROSITE" id="PS50162"/>
    </source>
</evidence>
<dbReference type="EMBL" id="CP074694">
    <property type="protein sequence ID" value="QVL32063.1"/>
    <property type="molecule type" value="Genomic_DNA"/>
</dbReference>
<dbReference type="GO" id="GO:0003684">
    <property type="term" value="F:damaged DNA binding"/>
    <property type="evidence" value="ECO:0007669"/>
    <property type="project" value="UniProtKB-UniRule"/>
</dbReference>
<dbReference type="CDD" id="cd00983">
    <property type="entry name" value="RecA"/>
    <property type="match status" value="1"/>
</dbReference>
<dbReference type="RefSeq" id="WP_213496665.1">
    <property type="nucleotide sequence ID" value="NZ_CP074694.1"/>
</dbReference>
<evidence type="ECO:0000256" key="9">
    <source>
        <dbReference type="ARBA" id="ARBA00023236"/>
    </source>
</evidence>
<dbReference type="InterPro" id="IPR049428">
    <property type="entry name" value="RecA-like_N"/>
</dbReference>
<dbReference type="InterPro" id="IPR020587">
    <property type="entry name" value="RecA_monomer-monomer_interface"/>
</dbReference>
<evidence type="ECO:0000256" key="8">
    <source>
        <dbReference type="ARBA" id="ARBA00023204"/>
    </source>
</evidence>
<dbReference type="Proteomes" id="UP000676194">
    <property type="component" value="Chromosome"/>
</dbReference>
<evidence type="ECO:0000313" key="17">
    <source>
        <dbReference type="Proteomes" id="UP000676194"/>
    </source>
</evidence>
<sequence length="361" mass="39163">MAENDRELKNTLSAIEKEFGKGSIMSLGETDVSDIQGIPTGALSLDIALGGKGLPRGRIIEIYGAESSGKTSIALHCVANAQKQGGVAAYIDAEHALDPSWAKRLGVDLESLLVSQPTFGEEALRIAEMLVKSNAVDIIVIDSVAALVPKTEMENEIGDSSMGMQARLMSQALRVLNPVISKTKTCVIFINQIRQKIGIVYGNPETTPGGLALKFYCSVRLEVRRGPAIKDGDDIIGNETKVKVVKNKIAPPFRQAEFELLYDRGISYEGDLLNLGVNAEIVSKSGSFFSYGDTRLGQGKENAREFLRQNGNVGEEIRGKILEKMGFVANAMLVPVENRDKEEEVEPEAIPAPKRKKSSEK</sequence>
<dbReference type="GO" id="GO:0140664">
    <property type="term" value="F:ATP-dependent DNA damage sensor activity"/>
    <property type="evidence" value="ECO:0007669"/>
    <property type="project" value="InterPro"/>
</dbReference>
<comment type="similarity">
    <text evidence="1 10 12">Belongs to the RecA family.</text>
</comment>
<dbReference type="PROSITE" id="PS50163">
    <property type="entry name" value="RECA_3"/>
    <property type="match status" value="1"/>
</dbReference>
<dbReference type="InterPro" id="IPR013765">
    <property type="entry name" value="DNA_recomb/repair_RecA"/>
</dbReference>
<dbReference type="FunFam" id="3.40.50.300:FF:000087">
    <property type="entry name" value="Recombinase RecA"/>
    <property type="match status" value="1"/>
</dbReference>
<evidence type="ECO:0000256" key="11">
    <source>
        <dbReference type="RuleBase" id="RU000526"/>
    </source>
</evidence>
<dbReference type="PROSITE" id="PS50162">
    <property type="entry name" value="RECA_2"/>
    <property type="match status" value="1"/>
</dbReference>
<evidence type="ECO:0000256" key="13">
    <source>
        <dbReference type="SAM" id="MobiDB-lite"/>
    </source>
</evidence>
<dbReference type="GO" id="GO:0006281">
    <property type="term" value="P:DNA repair"/>
    <property type="evidence" value="ECO:0007669"/>
    <property type="project" value="UniProtKB-UniRule"/>
</dbReference>
<protein>
    <recommendedName>
        <fullName evidence="2 10">Protein RecA</fullName>
    </recommendedName>
    <alternativeName>
        <fullName evidence="10 11">Recombinase A</fullName>
    </alternativeName>
</protein>
<dbReference type="InterPro" id="IPR003593">
    <property type="entry name" value="AAA+_ATPase"/>
</dbReference>
<dbReference type="GO" id="GO:0003697">
    <property type="term" value="F:single-stranded DNA binding"/>
    <property type="evidence" value="ECO:0007669"/>
    <property type="project" value="UniProtKB-UniRule"/>
</dbReference>
<dbReference type="GO" id="GO:0006310">
    <property type="term" value="P:DNA recombination"/>
    <property type="evidence" value="ECO:0007669"/>
    <property type="project" value="UniProtKB-UniRule"/>
</dbReference>
<dbReference type="GO" id="GO:0005829">
    <property type="term" value="C:cytosol"/>
    <property type="evidence" value="ECO:0007669"/>
    <property type="project" value="TreeGrafter"/>
</dbReference>
<evidence type="ECO:0000256" key="10">
    <source>
        <dbReference type="HAMAP-Rule" id="MF_00268"/>
    </source>
</evidence>
<dbReference type="SMART" id="SM00382">
    <property type="entry name" value="AAA"/>
    <property type="match status" value="1"/>
</dbReference>
<dbReference type="SUPFAM" id="SSF54752">
    <property type="entry name" value="RecA protein, C-terminal domain"/>
    <property type="match status" value="1"/>
</dbReference>
<dbReference type="AlphaFoldDB" id="A0A8E6EXW6"/>
<dbReference type="PANTHER" id="PTHR45900:SF1">
    <property type="entry name" value="MITOCHONDRIAL DNA REPAIR PROTEIN RECA HOMOLOG-RELATED"/>
    <property type="match status" value="1"/>
</dbReference>
<organism evidence="16 17">
    <name type="scientific">Telmatocola sphagniphila</name>
    <dbReference type="NCBI Taxonomy" id="1123043"/>
    <lineage>
        <taxon>Bacteria</taxon>
        <taxon>Pseudomonadati</taxon>
        <taxon>Planctomycetota</taxon>
        <taxon>Planctomycetia</taxon>
        <taxon>Gemmatales</taxon>
        <taxon>Gemmataceae</taxon>
    </lineage>
</organism>
<dbReference type="InterPro" id="IPR023400">
    <property type="entry name" value="RecA_C_sf"/>
</dbReference>
<dbReference type="InterPro" id="IPR027417">
    <property type="entry name" value="P-loop_NTPase"/>
</dbReference>
<evidence type="ECO:0000256" key="4">
    <source>
        <dbReference type="ARBA" id="ARBA00022763"/>
    </source>
</evidence>
<dbReference type="GO" id="GO:0009432">
    <property type="term" value="P:SOS response"/>
    <property type="evidence" value="ECO:0007669"/>
    <property type="project" value="UniProtKB-UniRule"/>
</dbReference>
<keyword evidence="6 10" id="KW-0238">DNA-binding</keyword>
<keyword evidence="4 10" id="KW-0227">DNA damage</keyword>
<name>A0A8E6EXW6_9BACT</name>
<keyword evidence="5 10" id="KW-0067">ATP-binding</keyword>
<evidence type="ECO:0000256" key="3">
    <source>
        <dbReference type="ARBA" id="ARBA00022741"/>
    </source>
</evidence>
<comment type="function">
    <text evidence="10">Can catalyze the hydrolysis of ATP in the presence of single-stranded DNA, the ATP-dependent uptake of single-stranded DNA by duplex DNA, and the ATP-dependent hybridization of homologous single-stranded DNAs. It interacts with LexA causing its activation and leading to its autocatalytic cleavage.</text>
</comment>
<dbReference type="GO" id="GO:0005524">
    <property type="term" value="F:ATP binding"/>
    <property type="evidence" value="ECO:0007669"/>
    <property type="project" value="UniProtKB-UniRule"/>
</dbReference>
<keyword evidence="9 10" id="KW-0742">SOS response</keyword>
<evidence type="ECO:0000256" key="12">
    <source>
        <dbReference type="RuleBase" id="RU004527"/>
    </source>
</evidence>
<keyword evidence="10" id="KW-0963">Cytoplasm</keyword>
<accession>A0A8E6EXW6</accession>
<feature type="domain" description="RecA family profile 2" evidence="15">
    <location>
        <begin position="198"/>
        <end position="271"/>
    </location>
</feature>
<dbReference type="Pfam" id="PF21096">
    <property type="entry name" value="RecA_C"/>
    <property type="match status" value="1"/>
</dbReference>
<dbReference type="SUPFAM" id="SSF52540">
    <property type="entry name" value="P-loop containing nucleoside triphosphate hydrolases"/>
    <property type="match status" value="1"/>
</dbReference>
<dbReference type="PANTHER" id="PTHR45900">
    <property type="entry name" value="RECA"/>
    <property type="match status" value="1"/>
</dbReference>
<reference evidence="16" key="1">
    <citation type="submission" date="2021-05" db="EMBL/GenBank/DDBJ databases">
        <title>Complete genome sequence of the cellulolytic planctomycete Telmatocola sphagniphila SP2T and characterization of the first cellulase from planctomycetes.</title>
        <authorList>
            <person name="Rakitin A.L."/>
            <person name="Beletsky A.V."/>
            <person name="Naumoff D.G."/>
            <person name="Kulichevskaya I.S."/>
            <person name="Mardanov A.V."/>
            <person name="Ravin N.V."/>
            <person name="Dedysh S.N."/>
        </authorList>
    </citation>
    <scope>NUCLEOTIDE SEQUENCE</scope>
    <source>
        <strain evidence="16">SP2T</strain>
    </source>
</reference>
<dbReference type="Pfam" id="PF00154">
    <property type="entry name" value="RecA_N"/>
    <property type="match status" value="1"/>
</dbReference>
<dbReference type="KEGG" id="tsph:KIH39_25040"/>
<feature type="binding site" evidence="10">
    <location>
        <begin position="64"/>
        <end position="71"/>
    </location>
    <ligand>
        <name>ATP</name>
        <dbReference type="ChEBI" id="CHEBI:30616"/>
    </ligand>
</feature>
<feature type="region of interest" description="Disordered" evidence="13">
    <location>
        <begin position="338"/>
        <end position="361"/>
    </location>
</feature>
<gene>
    <name evidence="10 16" type="primary">recA</name>
    <name evidence="16" type="ORF">KIH39_25040</name>
</gene>
<proteinExistence type="inferred from homology"/>
<keyword evidence="7 10" id="KW-0233">DNA recombination</keyword>
<evidence type="ECO:0000313" key="16">
    <source>
        <dbReference type="EMBL" id="QVL32063.1"/>
    </source>
</evidence>
<dbReference type="NCBIfam" id="TIGR02012">
    <property type="entry name" value="tigrfam_recA"/>
    <property type="match status" value="1"/>
</dbReference>
<dbReference type="PRINTS" id="PR00142">
    <property type="entry name" value="RECA"/>
</dbReference>
<dbReference type="InterPro" id="IPR020588">
    <property type="entry name" value="RecA_ATP-bd"/>
</dbReference>
<keyword evidence="3 10" id="KW-0547">Nucleotide-binding</keyword>
<evidence type="ECO:0000256" key="2">
    <source>
        <dbReference type="ARBA" id="ARBA00015553"/>
    </source>
</evidence>
<keyword evidence="8 10" id="KW-0234">DNA repair</keyword>
<dbReference type="Gene3D" id="3.40.50.300">
    <property type="entry name" value="P-loop containing nucleotide triphosphate hydrolases"/>
    <property type="match status" value="1"/>
</dbReference>
<dbReference type="InterPro" id="IPR049261">
    <property type="entry name" value="RecA-like_C"/>
</dbReference>
<evidence type="ECO:0000256" key="7">
    <source>
        <dbReference type="ARBA" id="ARBA00023172"/>
    </source>
</evidence>
<dbReference type="HAMAP" id="MF_00268">
    <property type="entry name" value="RecA"/>
    <property type="match status" value="1"/>
</dbReference>
<keyword evidence="17" id="KW-1185">Reference proteome</keyword>
<feature type="domain" description="RecA family profile 1" evidence="14">
    <location>
        <begin position="34"/>
        <end position="193"/>
    </location>
</feature>